<feature type="transmembrane region" description="Helical" evidence="1">
    <location>
        <begin position="135"/>
        <end position="153"/>
    </location>
</feature>
<dbReference type="EMBL" id="CADCTR010003380">
    <property type="protein sequence ID" value="CAA9397913.1"/>
    <property type="molecule type" value="Genomic_DNA"/>
</dbReference>
<dbReference type="PANTHER" id="PTHR30007:SF0">
    <property type="entry name" value="TRANSPOSASE"/>
    <property type="match status" value="1"/>
</dbReference>
<dbReference type="AlphaFoldDB" id="A0A6J4P105"/>
<dbReference type="InterPro" id="IPR025161">
    <property type="entry name" value="IS402-like_dom"/>
</dbReference>
<sequence length="264" mass="30764">MMNRKSYASDLNIFEQECIAPYVAQKPGPGRKRTVDILDVVDAMCYLTRTGCQWRLLPHDFPPWELVAYYYYTWLKDGTLEWINDCLREELRIELGREPEPSVALIDSQSVKTAHGGEEVGYDKNKNIKGRKRNVIVDMLGLLLLVIVTSASAQDSEVGQELMIDAKAKTGRLIKVYADQGYKSWLVEWIKRFQTFVLELVIKPPDQQGFQLLPKRWRVEQFFGWLTTYRRLSKDYERTPESSQGMIYLVSIRLMTRKLARLRS</sequence>
<dbReference type="GO" id="GO:0004803">
    <property type="term" value="F:transposase activity"/>
    <property type="evidence" value="ECO:0007669"/>
    <property type="project" value="InterPro"/>
</dbReference>
<dbReference type="NCBIfam" id="NF033580">
    <property type="entry name" value="transpos_IS5_3"/>
    <property type="match status" value="1"/>
</dbReference>
<reference evidence="4" key="1">
    <citation type="submission" date="2020-02" db="EMBL/GenBank/DDBJ databases">
        <authorList>
            <person name="Meier V. D."/>
        </authorList>
    </citation>
    <scope>NUCLEOTIDE SEQUENCE</scope>
    <source>
        <strain evidence="4">AVDCRST_MAG93</strain>
    </source>
</reference>
<keyword evidence="1" id="KW-0472">Membrane</keyword>
<dbReference type="InterPro" id="IPR002559">
    <property type="entry name" value="Transposase_11"/>
</dbReference>
<feature type="domain" description="Insertion element IS402-like" evidence="3">
    <location>
        <begin position="18"/>
        <end position="83"/>
    </location>
</feature>
<dbReference type="Pfam" id="PF01609">
    <property type="entry name" value="DDE_Tnp_1"/>
    <property type="match status" value="1"/>
</dbReference>
<dbReference type="GO" id="GO:0006313">
    <property type="term" value="P:DNA transposition"/>
    <property type="evidence" value="ECO:0007669"/>
    <property type="project" value="InterPro"/>
</dbReference>
<accession>A0A6J4P105</accession>
<gene>
    <name evidence="4" type="ORF">AVDCRST_MAG93-10068</name>
</gene>
<organism evidence="4">
    <name type="scientific">uncultured Chloroflexia bacterium</name>
    <dbReference type="NCBI Taxonomy" id="1672391"/>
    <lineage>
        <taxon>Bacteria</taxon>
        <taxon>Bacillati</taxon>
        <taxon>Chloroflexota</taxon>
        <taxon>Chloroflexia</taxon>
        <taxon>environmental samples</taxon>
    </lineage>
</organism>
<dbReference type="Pfam" id="PF13340">
    <property type="entry name" value="DUF4096"/>
    <property type="match status" value="1"/>
</dbReference>
<name>A0A6J4P105_9CHLR</name>
<proteinExistence type="predicted"/>
<evidence type="ECO:0000259" key="2">
    <source>
        <dbReference type="Pfam" id="PF01609"/>
    </source>
</evidence>
<feature type="domain" description="Transposase IS4-like" evidence="2">
    <location>
        <begin position="99"/>
        <end position="249"/>
    </location>
</feature>
<keyword evidence="1" id="KW-0812">Transmembrane</keyword>
<evidence type="ECO:0000313" key="4">
    <source>
        <dbReference type="EMBL" id="CAA9397913.1"/>
    </source>
</evidence>
<evidence type="ECO:0000259" key="3">
    <source>
        <dbReference type="Pfam" id="PF13340"/>
    </source>
</evidence>
<dbReference type="PANTHER" id="PTHR30007">
    <property type="entry name" value="PHP DOMAIN PROTEIN"/>
    <property type="match status" value="1"/>
</dbReference>
<dbReference type="GO" id="GO:0003677">
    <property type="term" value="F:DNA binding"/>
    <property type="evidence" value="ECO:0007669"/>
    <property type="project" value="InterPro"/>
</dbReference>
<protein>
    <submittedName>
        <fullName evidence="4">Mobile element protein</fullName>
    </submittedName>
</protein>
<evidence type="ECO:0000256" key="1">
    <source>
        <dbReference type="SAM" id="Phobius"/>
    </source>
</evidence>
<keyword evidence="1" id="KW-1133">Transmembrane helix</keyword>